<evidence type="ECO:0000313" key="20">
    <source>
        <dbReference type="EMBL" id="SFX89377.1"/>
    </source>
</evidence>
<feature type="active site" description="Proton acceptor" evidence="15">
    <location>
        <position position="65"/>
    </location>
</feature>
<feature type="binding site" evidence="17">
    <location>
        <position position="24"/>
    </location>
    <ligand>
        <name>ATP</name>
        <dbReference type="ChEBI" id="CHEBI:30616"/>
    </ligand>
</feature>
<dbReference type="InterPro" id="IPR000829">
    <property type="entry name" value="DAGK"/>
</dbReference>
<evidence type="ECO:0000256" key="12">
    <source>
        <dbReference type="ARBA" id="ARBA00023136"/>
    </source>
</evidence>
<evidence type="ECO:0000256" key="10">
    <source>
        <dbReference type="ARBA" id="ARBA00022989"/>
    </source>
</evidence>
<evidence type="ECO:0000256" key="6">
    <source>
        <dbReference type="ARBA" id="ARBA00022692"/>
    </source>
</evidence>
<protein>
    <submittedName>
        <fullName evidence="20">Diacylglycerol kinase (ATP)</fullName>
    </submittedName>
</protein>
<keyword evidence="9 17" id="KW-0067">ATP-binding</keyword>
<dbReference type="Pfam" id="PF01219">
    <property type="entry name" value="DAGK_prokar"/>
    <property type="match status" value="1"/>
</dbReference>
<dbReference type="EMBL" id="FPKH01000004">
    <property type="protein sequence ID" value="SFX89377.1"/>
    <property type="molecule type" value="Genomic_DNA"/>
</dbReference>
<evidence type="ECO:0000256" key="14">
    <source>
        <dbReference type="ARBA" id="ARBA00023264"/>
    </source>
</evidence>
<feature type="binding site" evidence="18">
    <location>
        <position position="24"/>
    </location>
    <ligand>
        <name>a divalent metal cation</name>
        <dbReference type="ChEBI" id="CHEBI:60240"/>
    </ligand>
</feature>
<evidence type="ECO:0000256" key="7">
    <source>
        <dbReference type="ARBA" id="ARBA00022741"/>
    </source>
</evidence>
<evidence type="ECO:0000256" key="18">
    <source>
        <dbReference type="PIRSR" id="PIRSR600829-4"/>
    </source>
</evidence>
<evidence type="ECO:0000256" key="13">
    <source>
        <dbReference type="ARBA" id="ARBA00023209"/>
    </source>
</evidence>
<comment type="similarity">
    <text evidence="2">Belongs to the bacterial diacylglycerol kinase family.</text>
</comment>
<name>A0AB38CAT4_9BURK</name>
<dbReference type="GO" id="GO:0005524">
    <property type="term" value="F:ATP binding"/>
    <property type="evidence" value="ECO:0007669"/>
    <property type="project" value="UniProtKB-KW"/>
</dbReference>
<evidence type="ECO:0000256" key="9">
    <source>
        <dbReference type="ARBA" id="ARBA00022840"/>
    </source>
</evidence>
<keyword evidence="7 17" id="KW-0547">Nucleotide-binding</keyword>
<keyword evidence="10 19" id="KW-1133">Transmembrane helix</keyword>
<reference evidence="20 21" key="1">
    <citation type="submission" date="2016-11" db="EMBL/GenBank/DDBJ databases">
        <authorList>
            <person name="Varghese N."/>
            <person name="Submissions S."/>
        </authorList>
    </citation>
    <scope>NUCLEOTIDE SEQUENCE [LARGE SCALE GENOMIC DNA]</scope>
    <source>
        <strain evidence="20 21">NFR18</strain>
    </source>
</reference>
<comment type="caution">
    <text evidence="20">The sequence shown here is derived from an EMBL/GenBank/DDBJ whole genome shotgun (WGS) entry which is preliminary data.</text>
</comment>
<dbReference type="RefSeq" id="WP_072454893.1">
    <property type="nucleotide sequence ID" value="NZ_FPKH01000004.1"/>
</dbReference>
<keyword evidence="13" id="KW-0594">Phospholipid biosynthesis</keyword>
<feature type="transmembrane region" description="Helical" evidence="19">
    <location>
        <begin position="92"/>
        <end position="113"/>
    </location>
</feature>
<feature type="binding site" evidence="16">
    <location>
        <position position="65"/>
    </location>
    <ligand>
        <name>substrate</name>
    </ligand>
</feature>
<organism evidence="20 21">
    <name type="scientific">Janthinobacterium lividum</name>
    <dbReference type="NCBI Taxonomy" id="29581"/>
    <lineage>
        <taxon>Bacteria</taxon>
        <taxon>Pseudomonadati</taxon>
        <taxon>Pseudomonadota</taxon>
        <taxon>Betaproteobacteria</taxon>
        <taxon>Burkholderiales</taxon>
        <taxon>Oxalobacteraceae</taxon>
        <taxon>Janthinobacterium</taxon>
    </lineage>
</organism>
<evidence type="ECO:0000256" key="15">
    <source>
        <dbReference type="PIRSR" id="PIRSR600829-1"/>
    </source>
</evidence>
<evidence type="ECO:0000313" key="21">
    <source>
        <dbReference type="Proteomes" id="UP000182489"/>
    </source>
</evidence>
<evidence type="ECO:0000256" key="11">
    <source>
        <dbReference type="ARBA" id="ARBA00023098"/>
    </source>
</evidence>
<evidence type="ECO:0000256" key="5">
    <source>
        <dbReference type="ARBA" id="ARBA00022679"/>
    </source>
</evidence>
<feature type="binding site" evidence="18">
    <location>
        <position position="72"/>
    </location>
    <ligand>
        <name>a divalent metal cation</name>
        <dbReference type="ChEBI" id="CHEBI:60240"/>
    </ligand>
</feature>
<feature type="transmembrane region" description="Helical" evidence="19">
    <location>
        <begin position="27"/>
        <end position="44"/>
    </location>
</feature>
<evidence type="ECO:0000256" key="19">
    <source>
        <dbReference type="SAM" id="Phobius"/>
    </source>
</evidence>
<keyword evidence="5" id="KW-0808">Transferase</keyword>
<keyword evidence="12 19" id="KW-0472">Membrane</keyword>
<keyword evidence="4" id="KW-0444">Lipid biosynthesis</keyword>
<evidence type="ECO:0000256" key="2">
    <source>
        <dbReference type="ARBA" id="ARBA00005967"/>
    </source>
</evidence>
<dbReference type="GO" id="GO:0008654">
    <property type="term" value="P:phospholipid biosynthetic process"/>
    <property type="evidence" value="ECO:0007669"/>
    <property type="project" value="UniProtKB-KW"/>
</dbReference>
<comment type="cofactor">
    <cofactor evidence="18">
        <name>Mg(2+)</name>
        <dbReference type="ChEBI" id="CHEBI:18420"/>
    </cofactor>
    <text evidence="18">Mn(2+), Zn(2+), Cd(2+) and Co(2+) support activity to lesser extents.</text>
</comment>
<keyword evidence="11" id="KW-0443">Lipid metabolism</keyword>
<dbReference type="Gene3D" id="1.10.287.3610">
    <property type="match status" value="1"/>
</dbReference>
<gene>
    <name evidence="20" type="ORF">SAMN03097694_3605</name>
</gene>
<dbReference type="Proteomes" id="UP000182489">
    <property type="component" value="Unassembled WGS sequence"/>
</dbReference>
<keyword evidence="14" id="KW-1208">Phospholipid metabolism</keyword>
<dbReference type="AlphaFoldDB" id="A0AB38CAT4"/>
<dbReference type="GO" id="GO:0016301">
    <property type="term" value="F:kinase activity"/>
    <property type="evidence" value="ECO:0007669"/>
    <property type="project" value="UniProtKB-KW"/>
</dbReference>
<dbReference type="CDD" id="cd14263">
    <property type="entry name" value="DAGK_IM_like"/>
    <property type="match status" value="1"/>
</dbReference>
<dbReference type="PANTHER" id="PTHR34299">
    <property type="entry name" value="DIACYLGLYCEROL KINASE"/>
    <property type="match status" value="1"/>
</dbReference>
<keyword evidence="8 20" id="KW-0418">Kinase</keyword>
<dbReference type="GO" id="GO:0005886">
    <property type="term" value="C:plasma membrane"/>
    <property type="evidence" value="ECO:0007669"/>
    <property type="project" value="UniProtKB-SubCell"/>
</dbReference>
<keyword evidence="18" id="KW-0460">Magnesium</keyword>
<evidence type="ECO:0000256" key="4">
    <source>
        <dbReference type="ARBA" id="ARBA00022516"/>
    </source>
</evidence>
<comment type="subcellular location">
    <subcellularLocation>
        <location evidence="1">Cell membrane</location>
        <topology evidence="1">Multi-pass membrane protein</topology>
    </subcellularLocation>
</comment>
<keyword evidence="18" id="KW-0479">Metal-binding</keyword>
<sequence>MKNQSFFKRMGFALQGISAAFRLESSFRLQCLAALMVLIVLCWYKPALMWWALLLLNCGLILAAELFNTALEHLIDHLHPSLHPSIKIAKDCAAGAVLLLSLTAVCVFVAFLLENVAYQ</sequence>
<dbReference type="InterPro" id="IPR036945">
    <property type="entry name" value="DAGK_sf"/>
</dbReference>
<evidence type="ECO:0000256" key="8">
    <source>
        <dbReference type="ARBA" id="ARBA00022777"/>
    </source>
</evidence>
<dbReference type="PANTHER" id="PTHR34299:SF1">
    <property type="entry name" value="DIACYLGLYCEROL KINASE"/>
    <property type="match status" value="1"/>
</dbReference>
<proteinExistence type="inferred from homology"/>
<keyword evidence="6 19" id="KW-0812">Transmembrane</keyword>
<evidence type="ECO:0000256" key="16">
    <source>
        <dbReference type="PIRSR" id="PIRSR600829-2"/>
    </source>
</evidence>
<feature type="binding site" evidence="17">
    <location>
        <position position="72"/>
    </location>
    <ligand>
        <name>ATP</name>
        <dbReference type="ChEBI" id="CHEBI:30616"/>
    </ligand>
</feature>
<evidence type="ECO:0000256" key="3">
    <source>
        <dbReference type="ARBA" id="ARBA00022475"/>
    </source>
</evidence>
<evidence type="ECO:0000256" key="17">
    <source>
        <dbReference type="PIRSR" id="PIRSR600829-3"/>
    </source>
</evidence>
<accession>A0AB38CAT4</accession>
<feature type="binding site" evidence="17">
    <location>
        <begin position="90"/>
        <end position="91"/>
    </location>
    <ligand>
        <name>ATP</name>
        <dbReference type="ChEBI" id="CHEBI:30616"/>
    </ligand>
</feature>
<dbReference type="GO" id="GO:0046872">
    <property type="term" value="F:metal ion binding"/>
    <property type="evidence" value="ECO:0007669"/>
    <property type="project" value="UniProtKB-KW"/>
</dbReference>
<keyword evidence="3" id="KW-1003">Cell membrane</keyword>
<evidence type="ECO:0000256" key="1">
    <source>
        <dbReference type="ARBA" id="ARBA00004651"/>
    </source>
</evidence>